<dbReference type="GeneID" id="25471911"/>
<dbReference type="OrthoDB" id="347425at2759"/>
<organism evidence="3 4">
    <name type="scientific">Eimeria necatrix</name>
    <dbReference type="NCBI Taxonomy" id="51315"/>
    <lineage>
        <taxon>Eukaryota</taxon>
        <taxon>Sar</taxon>
        <taxon>Alveolata</taxon>
        <taxon>Apicomplexa</taxon>
        <taxon>Conoidasida</taxon>
        <taxon>Coccidia</taxon>
        <taxon>Eucoccidiorida</taxon>
        <taxon>Eimeriorina</taxon>
        <taxon>Eimeriidae</taxon>
        <taxon>Eimeria</taxon>
    </lineage>
</organism>
<dbReference type="AlphaFoldDB" id="U6MES4"/>
<dbReference type="EMBL" id="HG722485">
    <property type="protein sequence ID" value="CDJ62516.1"/>
    <property type="molecule type" value="Genomic_DNA"/>
</dbReference>
<evidence type="ECO:0000256" key="1">
    <source>
        <dbReference type="SAM" id="Coils"/>
    </source>
</evidence>
<evidence type="ECO:0000256" key="2">
    <source>
        <dbReference type="SAM" id="SignalP"/>
    </source>
</evidence>
<keyword evidence="4" id="KW-1185">Reference proteome</keyword>
<dbReference type="Proteomes" id="UP000030754">
    <property type="component" value="Unassembled WGS sequence"/>
</dbReference>
<keyword evidence="2" id="KW-0732">Signal</keyword>
<protein>
    <submittedName>
        <fullName evidence="3">Uncharacterized protein</fullName>
    </submittedName>
</protein>
<reference evidence="3" key="1">
    <citation type="submission" date="2013-10" db="EMBL/GenBank/DDBJ databases">
        <title>Genomic analysis of the causative agents of coccidiosis in chickens.</title>
        <authorList>
            <person name="Reid A.J."/>
            <person name="Blake D."/>
            <person name="Billington K."/>
            <person name="Browne H."/>
            <person name="Dunn M."/>
            <person name="Hung S."/>
            <person name="Kawahara F."/>
            <person name="Miranda-Saavedra D."/>
            <person name="Mourier T."/>
            <person name="Nagra H."/>
            <person name="Otto T.D."/>
            <person name="Rawlings N."/>
            <person name="Sanchez A."/>
            <person name="Sanders M."/>
            <person name="Subramaniam C."/>
            <person name="Tay Y."/>
            <person name="Dear P."/>
            <person name="Doerig C."/>
            <person name="Gruber A."/>
            <person name="Parkinson J."/>
            <person name="Shirley M."/>
            <person name="Wan K.L."/>
            <person name="Berriman M."/>
            <person name="Tomley F."/>
            <person name="Pain A."/>
        </authorList>
    </citation>
    <scope>NUCLEOTIDE SEQUENCE [LARGE SCALE GENOMIC DNA]</scope>
    <source>
        <strain evidence="3">Houghton</strain>
    </source>
</reference>
<keyword evidence="1" id="KW-0175">Coiled coil</keyword>
<evidence type="ECO:0000313" key="4">
    <source>
        <dbReference type="Proteomes" id="UP000030754"/>
    </source>
</evidence>
<sequence length="347" mass="37744">MFLQLLIEFAILAAIGVSGAAESAGKPAVEVSRLRLGWYLSDAEKALQTLESRWRLSTDAVKREFESLYTTWGLLGEPGGLELVLLLQQQVAAARSCPFPPDSSKKPQTDFALHLLLLRAVCKAATSRLKDLESLHALRAAAGLQQQQQQQQQQEAPGSGFLDSAAASAALSGEKKASFTAADFLLSLGIPVTSGLPESSVNADLAKKFKLLFAAPARRTVNDCAVKSDFAAFFETFKSFPFQNFVAFEAFQVPCTDTWIPTQELANATSQLSLEAANQLLLQREQHAQQLAHHWSTPVVLAAAAQQQQQNRAAAEARRKQRSQQIRRLLAQGRPPNDLLLAAIALL</sequence>
<feature type="signal peptide" evidence="2">
    <location>
        <begin position="1"/>
        <end position="20"/>
    </location>
</feature>
<name>U6MES4_9EIME</name>
<accession>U6MES4</accession>
<proteinExistence type="predicted"/>
<reference evidence="3" key="2">
    <citation type="submission" date="2013-10" db="EMBL/GenBank/DDBJ databases">
        <authorList>
            <person name="Aslett M."/>
        </authorList>
    </citation>
    <scope>NUCLEOTIDE SEQUENCE [LARGE SCALE GENOMIC DNA]</scope>
    <source>
        <strain evidence="3">Houghton</strain>
    </source>
</reference>
<dbReference type="RefSeq" id="XP_013439878.1">
    <property type="nucleotide sequence ID" value="XM_013584424.1"/>
</dbReference>
<evidence type="ECO:0000313" key="3">
    <source>
        <dbReference type="EMBL" id="CDJ62516.1"/>
    </source>
</evidence>
<feature type="chain" id="PRO_5004673556" evidence="2">
    <location>
        <begin position="21"/>
        <end position="347"/>
    </location>
</feature>
<feature type="coiled-coil region" evidence="1">
    <location>
        <begin position="305"/>
        <end position="332"/>
    </location>
</feature>
<dbReference type="VEuPathDB" id="ToxoDB:ENH_00017350"/>
<gene>
    <name evidence="3" type="ORF">ENH_00017350</name>
</gene>